<evidence type="ECO:0000256" key="7">
    <source>
        <dbReference type="RuleBase" id="RU003934"/>
    </source>
</evidence>
<dbReference type="NCBIfam" id="NF011118">
    <property type="entry name" value="PRK14548.1"/>
    <property type="match status" value="1"/>
</dbReference>
<evidence type="ECO:0000256" key="5">
    <source>
        <dbReference type="ARBA" id="ARBA00023274"/>
    </source>
</evidence>
<keyword evidence="3 6" id="KW-0694">RNA-binding</keyword>
<keyword evidence="5 6" id="KW-0687">Ribonucleoprotein</keyword>
<dbReference type="Proteomes" id="UP000065473">
    <property type="component" value="Chromosome"/>
</dbReference>
<keyword evidence="4 6" id="KW-0689">Ribosomal protein</keyword>
<evidence type="ECO:0000313" key="10">
    <source>
        <dbReference type="Proteomes" id="UP000060043"/>
    </source>
</evidence>
<comment type="similarity">
    <text evidence="1 6 7">Belongs to the universal ribosomal protein uL23 family.</text>
</comment>
<dbReference type="InterPro" id="IPR019985">
    <property type="entry name" value="Ribosomal_uL23"/>
</dbReference>
<dbReference type="AlphaFoldDB" id="A0A0U2N9I7"/>
<dbReference type="SMR" id="A0A0U2N9I7"/>
<dbReference type="Pfam" id="PF00276">
    <property type="entry name" value="Ribosomal_L23"/>
    <property type="match status" value="1"/>
</dbReference>
<dbReference type="GeneID" id="14551116"/>
<dbReference type="HAMAP" id="MF_01369_A">
    <property type="entry name" value="Ribosomal_uL23_A"/>
    <property type="match status" value="1"/>
</dbReference>
<dbReference type="STRING" id="1435377.SUSAZ_02695"/>
<evidence type="ECO:0000313" key="8">
    <source>
        <dbReference type="EMBL" id="ALU29085.1"/>
    </source>
</evidence>
<dbReference type="InterPro" id="IPR012677">
    <property type="entry name" value="Nucleotide-bd_a/b_plait_sf"/>
</dbReference>
<proteinExistence type="inferred from homology"/>
<comment type="function">
    <text evidence="6">Binds to 23S rRNA. One of the proteins that surrounds the polypeptide exit tunnel on the outside of the ribosome.</text>
</comment>
<dbReference type="Gene3D" id="3.30.70.330">
    <property type="match status" value="1"/>
</dbReference>
<dbReference type="GO" id="GO:0003735">
    <property type="term" value="F:structural constituent of ribosome"/>
    <property type="evidence" value="ECO:0007669"/>
    <property type="project" value="UniProtKB-UniRule"/>
</dbReference>
<accession>A0A0U2N9I7</accession>
<dbReference type="PaxDb" id="1435377-SUSAZ_02695"/>
<dbReference type="EMBL" id="CP013694">
    <property type="protein sequence ID" value="ALU29085.1"/>
    <property type="molecule type" value="Genomic_DNA"/>
</dbReference>
<dbReference type="EMBL" id="CP013695">
    <property type="protein sequence ID" value="ALU31811.1"/>
    <property type="molecule type" value="Genomic_DNA"/>
</dbReference>
<dbReference type="OMA" id="FDVIKMP"/>
<evidence type="ECO:0000313" key="11">
    <source>
        <dbReference type="Proteomes" id="UP000065473"/>
    </source>
</evidence>
<dbReference type="FunFam" id="3.30.70.330:FF:000532">
    <property type="entry name" value="50S ribosomal protein L23"/>
    <property type="match status" value="1"/>
</dbReference>
<sequence length="82" mass="9375">MIIKEFLATEKAVKLIESQNTLTIIVNRNTTKKDIKNEVEKLFSVKVEKINTLITPKGEKKAYVKLKQEYKASDVAHKLGML</sequence>
<dbReference type="GO" id="GO:0006412">
    <property type="term" value="P:translation"/>
    <property type="evidence" value="ECO:0007669"/>
    <property type="project" value="UniProtKB-UniRule"/>
</dbReference>
<dbReference type="PANTHER" id="PTHR11620">
    <property type="entry name" value="60S RIBOSOMAL PROTEIN L23A"/>
    <property type="match status" value="1"/>
</dbReference>
<evidence type="ECO:0000256" key="6">
    <source>
        <dbReference type="HAMAP-Rule" id="MF_01369"/>
    </source>
</evidence>
<evidence type="ECO:0000313" key="9">
    <source>
        <dbReference type="EMBL" id="ALU31811.1"/>
    </source>
</evidence>
<name>A0A0U2N9I7_9CREN</name>
<dbReference type="RefSeq" id="WP_011277489.1">
    <property type="nucleotide sequence ID" value="NZ_BHWZ01000001.1"/>
</dbReference>
<dbReference type="InterPro" id="IPR001014">
    <property type="entry name" value="Ribosomal_uL23_CS"/>
</dbReference>
<dbReference type="NCBIfam" id="TIGR03636">
    <property type="entry name" value="uL23_arch"/>
    <property type="match status" value="1"/>
</dbReference>
<reference evidence="10 11" key="1">
    <citation type="submission" date="2015-12" db="EMBL/GenBank/DDBJ databases">
        <title>A stable core within a dynamic pangenome in Sulfolobus acidocaldarius.</title>
        <authorList>
            <person name="Anderson R."/>
            <person name="Kouris A."/>
            <person name="Seward C."/>
            <person name="Campbell K."/>
            <person name="Whitaker R."/>
        </authorList>
    </citation>
    <scope>NUCLEOTIDE SEQUENCE [LARGE SCALE GENOMIC DNA]</scope>
    <source>
        <strain evidence="8 11">GG12-C01-09</strain>
        <strain evidence="9 10">NG05B_CO5_07</strain>
    </source>
</reference>
<dbReference type="OrthoDB" id="7751at2157"/>
<protein>
    <recommendedName>
        <fullName evidence="6">Large ribosomal subunit protein uL23</fullName>
    </recommendedName>
</protein>
<dbReference type="InterPro" id="IPR013025">
    <property type="entry name" value="Ribosomal_uL23-like"/>
</dbReference>
<organism evidence="8 11">
    <name type="scientific">Sulfolobus acidocaldarius</name>
    <dbReference type="NCBI Taxonomy" id="2285"/>
    <lineage>
        <taxon>Archaea</taxon>
        <taxon>Thermoproteota</taxon>
        <taxon>Thermoprotei</taxon>
        <taxon>Sulfolobales</taxon>
        <taxon>Sulfolobaceae</taxon>
        <taxon>Sulfolobus</taxon>
    </lineage>
</organism>
<evidence type="ECO:0000256" key="4">
    <source>
        <dbReference type="ARBA" id="ARBA00022980"/>
    </source>
</evidence>
<dbReference type="GO" id="GO:1990904">
    <property type="term" value="C:ribonucleoprotein complex"/>
    <property type="evidence" value="ECO:0007669"/>
    <property type="project" value="UniProtKB-KW"/>
</dbReference>
<dbReference type="Proteomes" id="UP000060043">
    <property type="component" value="Chromosome"/>
</dbReference>
<dbReference type="GO" id="GO:0019843">
    <property type="term" value="F:rRNA binding"/>
    <property type="evidence" value="ECO:0007669"/>
    <property type="project" value="UniProtKB-UniRule"/>
</dbReference>
<dbReference type="GO" id="GO:0005840">
    <property type="term" value="C:ribosome"/>
    <property type="evidence" value="ECO:0007669"/>
    <property type="project" value="UniProtKB-UniRule"/>
</dbReference>
<evidence type="ECO:0000256" key="3">
    <source>
        <dbReference type="ARBA" id="ARBA00022884"/>
    </source>
</evidence>
<dbReference type="SUPFAM" id="SSF54189">
    <property type="entry name" value="Ribosomal proteins S24e, L23 and L15e"/>
    <property type="match status" value="1"/>
</dbReference>
<keyword evidence="2 6" id="KW-0699">rRNA-binding</keyword>
<gene>
    <name evidence="6" type="primary">rpl23</name>
    <name evidence="8" type="ORF">ATY89_03420</name>
    <name evidence="9" type="ORF">ATZ20_06445</name>
</gene>
<evidence type="ECO:0000256" key="1">
    <source>
        <dbReference type="ARBA" id="ARBA00006700"/>
    </source>
</evidence>
<evidence type="ECO:0000256" key="2">
    <source>
        <dbReference type="ARBA" id="ARBA00022730"/>
    </source>
</evidence>
<dbReference type="PROSITE" id="PS00050">
    <property type="entry name" value="RIBOSOMAL_L23"/>
    <property type="match status" value="1"/>
</dbReference>
<dbReference type="InterPro" id="IPR012678">
    <property type="entry name" value="Ribosomal_uL23/eL15/eS24_sf"/>
</dbReference>
<comment type="subunit">
    <text evidence="6">Part of the 50S ribosomal subunit. Contacts protein L29.</text>
</comment>